<keyword evidence="9" id="KW-0378">Hydrolase</keyword>
<evidence type="ECO:0000256" key="17">
    <source>
        <dbReference type="ARBA" id="ARBA00023170"/>
    </source>
</evidence>
<comment type="subcellular location">
    <subcellularLocation>
        <location evidence="1">Membrane</location>
        <topology evidence="1">Single-pass type I membrane protein</topology>
    </subcellularLocation>
    <subcellularLocation>
        <location evidence="2">Secreted</location>
    </subcellularLocation>
</comment>
<gene>
    <name evidence="27" type="ORF">GRJ2_002341600</name>
</gene>
<evidence type="ECO:0000256" key="20">
    <source>
        <dbReference type="ARBA" id="ARBA00023293"/>
    </source>
</evidence>
<name>A0ABC9XQF5_GRUJA</name>
<dbReference type="InterPro" id="IPR030480">
    <property type="entry name" value="Natr_peptide_CS"/>
</dbReference>
<evidence type="ECO:0000256" key="22">
    <source>
        <dbReference type="SAM" id="Coils"/>
    </source>
</evidence>
<feature type="transmembrane region" description="Helical" evidence="24">
    <location>
        <begin position="576"/>
        <end position="598"/>
    </location>
</feature>
<keyword evidence="22" id="KW-0175">Coiled coil</keyword>
<reference evidence="27 28" key="1">
    <citation type="submission" date="2024-06" db="EMBL/GenBank/DDBJ databases">
        <title>The draft genome of Grus japonensis, version 3.</title>
        <authorList>
            <person name="Nabeshima K."/>
            <person name="Suzuki S."/>
            <person name="Onuma M."/>
        </authorList>
    </citation>
    <scope>NUCLEOTIDE SEQUENCE [LARGE SCALE GENOMIC DNA]</scope>
    <source>
        <strain evidence="27 28">451A</strain>
    </source>
</reference>
<keyword evidence="13" id="KW-0342">GTP-binding</keyword>
<evidence type="ECO:0000256" key="10">
    <source>
        <dbReference type="ARBA" id="ARBA00022825"/>
    </source>
</evidence>
<dbReference type="InterPro" id="IPR018795">
    <property type="entry name" value="K2013-like"/>
</dbReference>
<dbReference type="FunFam" id="2.40.10.10:FF:000017">
    <property type="entry name" value="Chymotrypsin-like elastase family member 1"/>
    <property type="match status" value="1"/>
</dbReference>
<dbReference type="Gene3D" id="6.10.250.780">
    <property type="match status" value="1"/>
</dbReference>
<dbReference type="Pfam" id="PF00089">
    <property type="entry name" value="Trypsin"/>
    <property type="match status" value="1"/>
</dbReference>
<dbReference type="FunFam" id="3.30.70.1230:FF:000004">
    <property type="entry name" value="Guanylate cyclase"/>
    <property type="match status" value="1"/>
</dbReference>
<keyword evidence="4" id="KW-0964">Secreted</keyword>
<dbReference type="InterPro" id="IPR011645">
    <property type="entry name" value="HNOB_dom_associated"/>
</dbReference>
<evidence type="ECO:0000259" key="26">
    <source>
        <dbReference type="PROSITE" id="PS50240"/>
    </source>
</evidence>
<dbReference type="InterPro" id="IPR018297">
    <property type="entry name" value="A/G_cyclase_CS"/>
</dbReference>
<evidence type="ECO:0000256" key="14">
    <source>
        <dbReference type="ARBA" id="ARBA00023136"/>
    </source>
</evidence>
<evidence type="ECO:0000256" key="1">
    <source>
        <dbReference type="ARBA" id="ARBA00004479"/>
    </source>
</evidence>
<feature type="domain" description="Guanylate cyclase" evidence="25">
    <location>
        <begin position="1098"/>
        <end position="1228"/>
    </location>
</feature>
<dbReference type="Gene3D" id="2.40.10.10">
    <property type="entry name" value="Trypsin-like serine proteases"/>
    <property type="match status" value="2"/>
</dbReference>
<dbReference type="PANTHER" id="PTHR31386:SF2">
    <property type="entry name" value="SIMILAR TO RIKEN CDNA 2510039O18"/>
    <property type="match status" value="1"/>
</dbReference>
<dbReference type="GO" id="GO:0004383">
    <property type="term" value="F:guanylate cyclase activity"/>
    <property type="evidence" value="ECO:0007669"/>
    <property type="project" value="UniProtKB-EC"/>
</dbReference>
<keyword evidence="11" id="KW-0838">Vasoactive</keyword>
<protein>
    <recommendedName>
        <fullName evidence="3">guanylate cyclase</fullName>
        <ecNumber evidence="3">4.6.1.2</ecNumber>
    </recommendedName>
</protein>
<keyword evidence="28" id="KW-1185">Reference proteome</keyword>
<evidence type="ECO:0000256" key="5">
    <source>
        <dbReference type="ARBA" id="ARBA00022670"/>
    </source>
</evidence>
<evidence type="ECO:0000313" key="27">
    <source>
        <dbReference type="EMBL" id="GAB0198762.1"/>
    </source>
</evidence>
<feature type="domain" description="Peptidase S1" evidence="26">
    <location>
        <begin position="560"/>
        <end position="834"/>
    </location>
</feature>
<dbReference type="GO" id="GO:0005525">
    <property type="term" value="F:GTP binding"/>
    <property type="evidence" value="ECO:0007669"/>
    <property type="project" value="UniProtKB-KW"/>
</dbReference>
<evidence type="ECO:0000256" key="9">
    <source>
        <dbReference type="ARBA" id="ARBA00022801"/>
    </source>
</evidence>
<keyword evidence="5" id="KW-0645">Protease</keyword>
<dbReference type="CDD" id="cd00190">
    <property type="entry name" value="Tryp_SPc"/>
    <property type="match status" value="1"/>
</dbReference>
<evidence type="ECO:0000256" key="13">
    <source>
        <dbReference type="ARBA" id="ARBA00023134"/>
    </source>
</evidence>
<dbReference type="GO" id="GO:0016020">
    <property type="term" value="C:membrane"/>
    <property type="evidence" value="ECO:0007669"/>
    <property type="project" value="UniProtKB-SubCell"/>
</dbReference>
<comment type="caution">
    <text evidence="27">The sequence shown here is derived from an EMBL/GenBank/DDBJ whole genome shotgun (WGS) entry which is preliminary data.</text>
</comment>
<evidence type="ECO:0000256" key="12">
    <source>
        <dbReference type="ARBA" id="ARBA00022989"/>
    </source>
</evidence>
<feature type="region of interest" description="Disordered" evidence="23">
    <location>
        <begin position="1325"/>
        <end position="1349"/>
    </location>
</feature>
<dbReference type="InterPro" id="IPR033116">
    <property type="entry name" value="TRYPSIN_SER"/>
</dbReference>
<organism evidence="27 28">
    <name type="scientific">Grus japonensis</name>
    <name type="common">Japanese crane</name>
    <name type="synonym">Red-crowned crane</name>
    <dbReference type="NCBI Taxonomy" id="30415"/>
    <lineage>
        <taxon>Eukaryota</taxon>
        <taxon>Metazoa</taxon>
        <taxon>Chordata</taxon>
        <taxon>Craniata</taxon>
        <taxon>Vertebrata</taxon>
        <taxon>Euteleostomi</taxon>
        <taxon>Archelosauria</taxon>
        <taxon>Archosauria</taxon>
        <taxon>Dinosauria</taxon>
        <taxon>Saurischia</taxon>
        <taxon>Theropoda</taxon>
        <taxon>Coelurosauria</taxon>
        <taxon>Aves</taxon>
        <taxon>Neognathae</taxon>
        <taxon>Neoaves</taxon>
        <taxon>Gruiformes</taxon>
        <taxon>Gruidae</taxon>
        <taxon>Grus</taxon>
    </lineage>
</organism>
<dbReference type="GO" id="GO:0097746">
    <property type="term" value="P:blood vessel diameter maintenance"/>
    <property type="evidence" value="ECO:0007669"/>
    <property type="project" value="UniProtKB-KW"/>
</dbReference>
<dbReference type="PROSITE" id="PS50240">
    <property type="entry name" value="TRYPSIN_DOM"/>
    <property type="match status" value="1"/>
</dbReference>
<dbReference type="CDD" id="cd07302">
    <property type="entry name" value="CHD"/>
    <property type="match status" value="1"/>
</dbReference>
<dbReference type="Pfam" id="PF00212">
    <property type="entry name" value="ANP"/>
    <property type="match status" value="1"/>
</dbReference>
<keyword evidence="7" id="KW-0732">Signal</keyword>
<dbReference type="InterPro" id="IPR043504">
    <property type="entry name" value="Peptidase_S1_PA_chymotrypsin"/>
</dbReference>
<keyword evidence="17" id="KW-0675">Receptor</keyword>
<evidence type="ECO:0000256" key="21">
    <source>
        <dbReference type="RuleBase" id="RU000405"/>
    </source>
</evidence>
<dbReference type="Pfam" id="PF00211">
    <property type="entry name" value="Guanylate_cyc"/>
    <property type="match status" value="1"/>
</dbReference>
<keyword evidence="16" id="KW-1015">Disulfide bond</keyword>
<dbReference type="PRINTS" id="PR00713">
    <property type="entry name" value="CNATPEPTIDE"/>
</dbReference>
<sequence>MWLQQRLKGLPGLLSSSWARRLLLLLALLLVAYWYLGAVRARRGAGRGTEPRGAAALCLQAATGAWRAQVERGDALPLPEETAGGGGGPGPGLALAGNGFLLLDVAAGRLWVSAAGSGGGGPALATEYPALVRLRALGGRGEARAALAALRDGAVRRVRCVQTGPGAGAGDCVTVREEVVAHRSRPHLYLQRIRIANPTERVAAFEASAPASAPSLGSRFATSLEKVEERQFLLSSGRLLLPGSPKVVLMVVAAKKLVSRVQVAPKSHFDETVLSVVYTSEPIEVSRLEETFSKLRESAKKEMLEVMQMGVEDLFQEHQQTWSDLFISGVEIRKITDSHTPSSETVNMTLYYVLSSMPAPLLDPLISGEDREKMEASLNYADHCFSGHATMHAENLWPAKLTSVAQILQLSDLWKLTLQKRGCKGLVAAGVHGLMQGMVLSFGGLQFTENHLQFQADPDVLHNSYSLRGIHYNKDLINLAVLLDAEGKPFLHVSVKFQDKPVRLYACEAGCMNEPVELTSEARGHTFPVMVTQPITPLLYISTDLIHLQDLRHTLHLKAILAHEEHMAKQYPGLPFLFWFSVASLITLFHLFLFKLIYNEYCGPGAKPLFRSKPLAVGFLPTHPLYLEWLEGKTQDLTAGPGSSSLNYRVFLGKYNLAATEEGSIALPPEKIIVNENWDPQNVANGYDIALIKLTEHVTLSDHIRLACLPPAQSVLSSNTACYVTGWGRLRTNGPLPDDLQQGLLLVVDYATCSKPSWWGSTVKPTMVCAGGDGITSSCNGDSGGPLNCQAADGKWEVHGIVSFGSALSCNYYHKPSVFTRVSAYNSWIQQANEAELYCKNCQCKEKISICRFYITDVRQKLNSTGDTEASQVLSRVISELLERFSSPHEDLKAMRDNPDWADVVAFKLILQIREAMLKALLMPASTSFQTTLHHFFAILNYAIFSSESVHQCLMDNVNLSLHFTHYEEISFFIPFLGSDDFVSVEALVKGLHHVQSCLLQQGQEKLLKKSKEILSTTSLKISLLVIACLIYPIILMSFKQMTDWIHNYARNLKEKTEDLKRERRLAEDLLHQMLPKSVAKQLRKCQKVEAENYDQVTIFFSDIVGFTSIAASCTPLQVVEMLNNLYVCFDSRIESYDVYKVETIGDAYMVVSGLPERNGSKHADEIAKMSLDLVAAVRQVVIPHMPMGRLQLRAGIHTGPCVAGVVGYKMPRYCLFGDTVNTASRMESTSLPQKIHISSATYDALLTDDAYEIEPRGEIEVKGKGKMKTYWLLGNKNYSVQNDSLVCHWNPAISKKKTMESSQGSAQQGLFKLLDEDLEHPLVSEERDHEQDDTIPTGAFDQQDTEFQWTRNTRDQPESMSMDDSAVQRFFSDLLGLPRRYRGRSKKGLSRGCFGVRLDRIGSLSGLGC</sequence>
<dbReference type="Gene3D" id="3.30.70.1230">
    <property type="entry name" value="Nucleotide cyclase"/>
    <property type="match status" value="1"/>
</dbReference>
<dbReference type="EMBL" id="BAAFJT010000021">
    <property type="protein sequence ID" value="GAB0198762.1"/>
    <property type="molecule type" value="Genomic_DNA"/>
</dbReference>
<evidence type="ECO:0000256" key="3">
    <source>
        <dbReference type="ARBA" id="ARBA00012202"/>
    </source>
</evidence>
<keyword evidence="15" id="KW-0865">Zymogen</keyword>
<evidence type="ECO:0000256" key="18">
    <source>
        <dbReference type="ARBA" id="ARBA00023180"/>
    </source>
</evidence>
<dbReference type="SMART" id="SM00044">
    <property type="entry name" value="CYCc"/>
    <property type="match status" value="1"/>
</dbReference>
<evidence type="ECO:0000313" key="28">
    <source>
        <dbReference type="Proteomes" id="UP001623348"/>
    </source>
</evidence>
<dbReference type="EC" id="4.6.1.2" evidence="3"/>
<feature type="transmembrane region" description="Helical" evidence="24">
    <location>
        <begin position="1019"/>
        <end position="1039"/>
    </location>
</feature>
<keyword evidence="6 24" id="KW-0812">Transmembrane</keyword>
<keyword evidence="12 24" id="KW-1133">Transmembrane helix</keyword>
<keyword evidence="8" id="KW-0547">Nucleotide-binding</keyword>
<evidence type="ECO:0000256" key="23">
    <source>
        <dbReference type="SAM" id="MobiDB-lite"/>
    </source>
</evidence>
<dbReference type="InterPro" id="IPR001054">
    <property type="entry name" value="A/G_cyclase"/>
</dbReference>
<dbReference type="PROSITE" id="PS00135">
    <property type="entry name" value="TRYPSIN_SER"/>
    <property type="match status" value="1"/>
</dbReference>
<dbReference type="SUPFAM" id="SSF55073">
    <property type="entry name" value="Nucleotide cyclase"/>
    <property type="match status" value="1"/>
</dbReference>
<dbReference type="GO" id="GO:0005576">
    <property type="term" value="C:extracellular region"/>
    <property type="evidence" value="ECO:0007669"/>
    <property type="project" value="UniProtKB-SubCell"/>
</dbReference>
<dbReference type="InterPro" id="IPR001254">
    <property type="entry name" value="Trypsin_dom"/>
</dbReference>
<dbReference type="SMART" id="SM00183">
    <property type="entry name" value="NAT_PEP"/>
    <property type="match status" value="1"/>
</dbReference>
<dbReference type="InterPro" id="IPR000663">
    <property type="entry name" value="Natr_peptide"/>
</dbReference>
<evidence type="ECO:0000256" key="19">
    <source>
        <dbReference type="ARBA" id="ARBA00023239"/>
    </source>
</evidence>
<evidence type="ECO:0000256" key="15">
    <source>
        <dbReference type="ARBA" id="ARBA00023145"/>
    </source>
</evidence>
<keyword evidence="14 24" id="KW-0472">Membrane</keyword>
<evidence type="ECO:0000256" key="4">
    <source>
        <dbReference type="ARBA" id="ARBA00022525"/>
    </source>
</evidence>
<dbReference type="InterPro" id="IPR009003">
    <property type="entry name" value="Peptidase_S1_PA"/>
</dbReference>
<dbReference type="PANTHER" id="PTHR31386">
    <property type="entry name" value="UNCHARACTERIZED PROTEIN KIAA2013"/>
    <property type="match status" value="1"/>
</dbReference>
<proteinExistence type="inferred from homology"/>
<evidence type="ECO:0000259" key="25">
    <source>
        <dbReference type="PROSITE" id="PS50125"/>
    </source>
</evidence>
<dbReference type="Pfam" id="PF07701">
    <property type="entry name" value="HNOBA"/>
    <property type="match status" value="1"/>
</dbReference>
<evidence type="ECO:0000256" key="8">
    <source>
        <dbReference type="ARBA" id="ARBA00022741"/>
    </source>
</evidence>
<evidence type="ECO:0000256" key="2">
    <source>
        <dbReference type="ARBA" id="ARBA00004613"/>
    </source>
</evidence>
<evidence type="ECO:0000256" key="6">
    <source>
        <dbReference type="ARBA" id="ARBA00022692"/>
    </source>
</evidence>
<dbReference type="SMART" id="SM00020">
    <property type="entry name" value="Tryp_SPc"/>
    <property type="match status" value="1"/>
</dbReference>
<keyword evidence="20" id="KW-0141">cGMP biosynthesis</keyword>
<feature type="coiled-coil region" evidence="22">
    <location>
        <begin position="1046"/>
        <end position="1073"/>
    </location>
</feature>
<accession>A0ABC9XQF5</accession>
<evidence type="ECO:0000256" key="16">
    <source>
        <dbReference type="ARBA" id="ARBA00023157"/>
    </source>
</evidence>
<keyword evidence="18" id="KW-0325">Glycoprotein</keyword>
<dbReference type="Proteomes" id="UP001623348">
    <property type="component" value="Unassembled WGS sequence"/>
</dbReference>
<keyword evidence="10" id="KW-0720">Serine protease</keyword>
<dbReference type="PROSITE" id="PS00452">
    <property type="entry name" value="GUANYLATE_CYCLASE_1"/>
    <property type="match status" value="1"/>
</dbReference>
<dbReference type="SUPFAM" id="SSF50494">
    <property type="entry name" value="Trypsin-like serine proteases"/>
    <property type="match status" value="1"/>
</dbReference>
<dbReference type="PROSITE" id="PS00263">
    <property type="entry name" value="NATRIURETIC_PEPTIDE"/>
    <property type="match status" value="1"/>
</dbReference>
<evidence type="ECO:0000256" key="11">
    <source>
        <dbReference type="ARBA" id="ARBA00022858"/>
    </source>
</evidence>
<comment type="similarity">
    <text evidence="21">Belongs to the adenylyl cyclase class-4/guanylyl cyclase family.</text>
</comment>
<dbReference type="GO" id="GO:0008236">
    <property type="term" value="F:serine-type peptidase activity"/>
    <property type="evidence" value="ECO:0007669"/>
    <property type="project" value="UniProtKB-KW"/>
</dbReference>
<keyword evidence="19 21" id="KW-0456">Lyase</keyword>
<dbReference type="InterPro" id="IPR002406">
    <property type="entry name" value="C_natriurtcpep"/>
</dbReference>
<evidence type="ECO:0000256" key="7">
    <source>
        <dbReference type="ARBA" id="ARBA00022729"/>
    </source>
</evidence>
<dbReference type="PROSITE" id="PS50125">
    <property type="entry name" value="GUANYLATE_CYCLASE_2"/>
    <property type="match status" value="1"/>
</dbReference>
<evidence type="ECO:0000256" key="24">
    <source>
        <dbReference type="SAM" id="Phobius"/>
    </source>
</evidence>
<dbReference type="GO" id="GO:0006508">
    <property type="term" value="P:proteolysis"/>
    <property type="evidence" value="ECO:0007669"/>
    <property type="project" value="UniProtKB-KW"/>
</dbReference>
<dbReference type="InterPro" id="IPR029787">
    <property type="entry name" value="Nucleotide_cyclase"/>
</dbReference>
<dbReference type="Pfam" id="PF10222">
    <property type="entry name" value="DUF2152"/>
    <property type="match status" value="1"/>
</dbReference>